<name>A0ABU3ZKV9_9GAMM</name>
<reference evidence="2 3" key="1">
    <citation type="submission" date="2023-10" db="EMBL/GenBank/DDBJ databases">
        <title>Marine bacteria isolated from horseshoe crab.</title>
        <authorList>
            <person name="Cheng T.H."/>
        </authorList>
    </citation>
    <scope>NUCLEOTIDE SEQUENCE [LARGE SCALE GENOMIC DNA]</scope>
    <source>
        <strain evidence="2 3">HSC6</strain>
    </source>
</reference>
<proteinExistence type="predicted"/>
<dbReference type="NCBIfam" id="NF043066">
    <property type="entry name" value="ETEC_3214_dom"/>
    <property type="match status" value="1"/>
</dbReference>
<keyword evidence="1" id="KW-0812">Transmembrane</keyword>
<evidence type="ECO:0000313" key="2">
    <source>
        <dbReference type="EMBL" id="MDV5170741.1"/>
    </source>
</evidence>
<dbReference type="Proteomes" id="UP001186452">
    <property type="component" value="Unassembled WGS sequence"/>
</dbReference>
<dbReference type="RefSeq" id="WP_317523552.1">
    <property type="nucleotide sequence ID" value="NZ_JAWJZI010000007.1"/>
</dbReference>
<evidence type="ECO:0000256" key="1">
    <source>
        <dbReference type="SAM" id="Phobius"/>
    </source>
</evidence>
<feature type="transmembrane region" description="Helical" evidence="1">
    <location>
        <begin position="14"/>
        <end position="32"/>
    </location>
</feature>
<organism evidence="2 3">
    <name type="scientific">Photobacterium rosenbergii</name>
    <dbReference type="NCBI Taxonomy" id="294936"/>
    <lineage>
        <taxon>Bacteria</taxon>
        <taxon>Pseudomonadati</taxon>
        <taxon>Pseudomonadota</taxon>
        <taxon>Gammaproteobacteria</taxon>
        <taxon>Vibrionales</taxon>
        <taxon>Vibrionaceae</taxon>
        <taxon>Photobacterium</taxon>
    </lineage>
</organism>
<dbReference type="EMBL" id="JAWJZI010000007">
    <property type="protein sequence ID" value="MDV5170741.1"/>
    <property type="molecule type" value="Genomic_DNA"/>
</dbReference>
<keyword evidence="3" id="KW-1185">Reference proteome</keyword>
<dbReference type="InterPro" id="IPR050010">
    <property type="entry name" value="ETEC_3214_dom"/>
</dbReference>
<keyword evidence="1" id="KW-0472">Membrane</keyword>
<accession>A0ABU3ZKV9</accession>
<comment type="caution">
    <text evidence="2">The sequence shown here is derived from an EMBL/GenBank/DDBJ whole genome shotgun (WGS) entry which is preliminary data.</text>
</comment>
<gene>
    <name evidence="2" type="ORF">R2X38_17185</name>
</gene>
<protein>
    <submittedName>
        <fullName evidence="2">Uncharacterized protein</fullName>
    </submittedName>
</protein>
<evidence type="ECO:0000313" key="3">
    <source>
        <dbReference type="Proteomes" id="UP001186452"/>
    </source>
</evidence>
<keyword evidence="1" id="KW-1133">Transmembrane helix</keyword>
<sequence length="249" mass="28080">MHSEDSVSSSKTNFWIKMHSIALAIVAVMLSLGQWNDTKDAVEMIYESIITNWTNEIEYEQLSKIKVGQTESYIDELMGVAQASKTSKLNPDVTFYYYGEEKYLLTIAIKQKRVAGYSVTALKDHFSMTVPFTELTLLDTPVSALNNELENYFTDNGNLDYYAESYSLGRNAMFYNLAIGIVDYGLMAADASQQLQVVNHRLNSGAEVAFDELDVLRASTPNFYAISELPADVMVEAMLTRFEFTAFFN</sequence>